<sequence>MQRFRWGVFIVLSQRDQRPYPEPCTGERPYGHFHANQPRPSLRACCQGEWLNSQDQRCTKESYHTNDRHRGKGSNGISHATIAVAGRRLSVLTNILPLS</sequence>
<accession>A0A6J5NCZ5</accession>
<reference evidence="1" key="1">
    <citation type="submission" date="2020-04" db="EMBL/GenBank/DDBJ databases">
        <authorList>
            <person name="Chiriac C."/>
            <person name="Salcher M."/>
            <person name="Ghai R."/>
            <person name="Kavagutti S V."/>
        </authorList>
    </citation>
    <scope>NUCLEOTIDE SEQUENCE</scope>
</reference>
<evidence type="ECO:0000313" key="1">
    <source>
        <dbReference type="EMBL" id="CAB4155045.1"/>
    </source>
</evidence>
<name>A0A6J5NCZ5_9CAUD</name>
<gene>
    <name evidence="1" type="ORF">UFOVP649_63</name>
</gene>
<proteinExistence type="predicted"/>
<organism evidence="1">
    <name type="scientific">uncultured Caudovirales phage</name>
    <dbReference type="NCBI Taxonomy" id="2100421"/>
    <lineage>
        <taxon>Viruses</taxon>
        <taxon>Duplodnaviria</taxon>
        <taxon>Heunggongvirae</taxon>
        <taxon>Uroviricota</taxon>
        <taxon>Caudoviricetes</taxon>
        <taxon>Peduoviridae</taxon>
        <taxon>Maltschvirus</taxon>
        <taxon>Maltschvirus maltsch</taxon>
    </lineage>
</organism>
<protein>
    <submittedName>
        <fullName evidence="1">Uncharacterized protein</fullName>
    </submittedName>
</protein>
<dbReference type="EMBL" id="LR796624">
    <property type="protein sequence ID" value="CAB4155045.1"/>
    <property type="molecule type" value="Genomic_DNA"/>
</dbReference>